<protein>
    <recommendedName>
        <fullName evidence="2">B box-type domain-containing protein</fullName>
    </recommendedName>
</protein>
<gene>
    <name evidence="3" type="ORF">F0562_012932</name>
</gene>
<evidence type="ECO:0000313" key="3">
    <source>
        <dbReference type="EMBL" id="KAA8522259.1"/>
    </source>
</evidence>
<dbReference type="Proteomes" id="UP000325577">
    <property type="component" value="Linkage Group LG5"/>
</dbReference>
<proteinExistence type="predicted"/>
<dbReference type="Pfam" id="PF04640">
    <property type="entry name" value="PLATZ"/>
    <property type="match status" value="1"/>
</dbReference>
<name>A0A5J4ZW28_9ASTE</name>
<dbReference type="PANTHER" id="PTHR31065:SF52">
    <property type="entry name" value="B BOX-TYPE DOMAIN-CONTAINING PROTEIN"/>
    <property type="match status" value="1"/>
</dbReference>
<dbReference type="OrthoDB" id="1908108at2759"/>
<feature type="domain" description="B box-type" evidence="2">
    <location>
        <begin position="23"/>
        <end position="61"/>
    </location>
</feature>
<dbReference type="PROSITE" id="PS50119">
    <property type="entry name" value="ZF_BBOX"/>
    <property type="match status" value="1"/>
</dbReference>
<keyword evidence="1" id="KW-0862">Zinc</keyword>
<dbReference type="InterPro" id="IPR006734">
    <property type="entry name" value="PLATZ"/>
</dbReference>
<sequence length="249" mass="28462">MMGFTSIPHWLEVLLGEKFFNPCLVHESEKKNEKNTFCLDCCSSLCPHCLPPHQNHRLLQIRRYVYNDVLRLNDAQKLMDCSFVQSYTTNGAKVVFLNQRPMTRQLKGSGNICIMCDRNLQDPYLFCSISCKVHHMVSTKVSSRKQRFYAFELDEQRRLGFLELEDGQMTPNSILELPISLRTSSGSSSSSVAALNCSRTLACTATTEFVKKKRNTVSVSRRQYRPVLSSEVEFAVNRRKGVPHRSPLS</sequence>
<reference evidence="3 4" key="1">
    <citation type="submission" date="2019-09" db="EMBL/GenBank/DDBJ databases">
        <title>A chromosome-level genome assembly of the Chinese tupelo Nyssa sinensis.</title>
        <authorList>
            <person name="Yang X."/>
            <person name="Kang M."/>
            <person name="Yang Y."/>
            <person name="Xiong H."/>
            <person name="Wang M."/>
            <person name="Zhang Z."/>
            <person name="Wang Z."/>
            <person name="Wu H."/>
            <person name="Ma T."/>
            <person name="Liu J."/>
            <person name="Xi Z."/>
        </authorList>
    </citation>
    <scope>NUCLEOTIDE SEQUENCE [LARGE SCALE GENOMIC DNA]</scope>
    <source>
        <strain evidence="3">J267</strain>
        <tissue evidence="3">Leaf</tissue>
    </source>
</reference>
<dbReference type="AlphaFoldDB" id="A0A5J4ZW28"/>
<evidence type="ECO:0000259" key="2">
    <source>
        <dbReference type="PROSITE" id="PS50119"/>
    </source>
</evidence>
<keyword evidence="1" id="KW-0479">Metal-binding</keyword>
<accession>A0A5J4ZW28</accession>
<keyword evidence="1" id="KW-0863">Zinc-finger</keyword>
<dbReference type="InterPro" id="IPR000315">
    <property type="entry name" value="Znf_B-box"/>
</dbReference>
<organism evidence="3 4">
    <name type="scientific">Nyssa sinensis</name>
    <dbReference type="NCBI Taxonomy" id="561372"/>
    <lineage>
        <taxon>Eukaryota</taxon>
        <taxon>Viridiplantae</taxon>
        <taxon>Streptophyta</taxon>
        <taxon>Embryophyta</taxon>
        <taxon>Tracheophyta</taxon>
        <taxon>Spermatophyta</taxon>
        <taxon>Magnoliopsida</taxon>
        <taxon>eudicotyledons</taxon>
        <taxon>Gunneridae</taxon>
        <taxon>Pentapetalae</taxon>
        <taxon>asterids</taxon>
        <taxon>Cornales</taxon>
        <taxon>Nyssaceae</taxon>
        <taxon>Nyssa</taxon>
    </lineage>
</organism>
<evidence type="ECO:0000256" key="1">
    <source>
        <dbReference type="PROSITE-ProRule" id="PRU00024"/>
    </source>
</evidence>
<dbReference type="PANTHER" id="PTHR31065">
    <property type="entry name" value="PLATZ TRANSCRIPTION FACTOR FAMILY PROTEIN"/>
    <property type="match status" value="1"/>
</dbReference>
<evidence type="ECO:0000313" key="4">
    <source>
        <dbReference type="Proteomes" id="UP000325577"/>
    </source>
</evidence>
<keyword evidence="4" id="KW-1185">Reference proteome</keyword>
<dbReference type="GO" id="GO:0008270">
    <property type="term" value="F:zinc ion binding"/>
    <property type="evidence" value="ECO:0007669"/>
    <property type="project" value="UniProtKB-KW"/>
</dbReference>
<dbReference type="EMBL" id="CM018048">
    <property type="protein sequence ID" value="KAA8522259.1"/>
    <property type="molecule type" value="Genomic_DNA"/>
</dbReference>